<evidence type="ECO:0000313" key="4">
    <source>
        <dbReference type="EMBL" id="KTF03451.1"/>
    </source>
</evidence>
<dbReference type="CDD" id="cd04496">
    <property type="entry name" value="SSB_OBF"/>
    <property type="match status" value="1"/>
</dbReference>
<dbReference type="EMBL" id="JASPDQ010000033">
    <property type="protein sequence ID" value="MDK8602716.1"/>
    <property type="molecule type" value="Genomic_DNA"/>
</dbReference>
<gene>
    <name evidence="4" type="primary">ssb2</name>
    <name evidence="4" type="ORF">AQZ59_01701</name>
    <name evidence="5" type="ORF">QP858_09635</name>
</gene>
<organism evidence="4 6">
    <name type="scientific">Trueperella bernardiae</name>
    <dbReference type="NCBI Taxonomy" id="59561"/>
    <lineage>
        <taxon>Bacteria</taxon>
        <taxon>Bacillati</taxon>
        <taxon>Actinomycetota</taxon>
        <taxon>Actinomycetes</taxon>
        <taxon>Actinomycetales</taxon>
        <taxon>Actinomycetaceae</taxon>
        <taxon>Trueperella</taxon>
    </lineage>
</organism>
<dbReference type="SUPFAM" id="SSF50249">
    <property type="entry name" value="Nucleic acid-binding proteins"/>
    <property type="match status" value="1"/>
</dbReference>
<dbReference type="PATRIC" id="fig|59561.3.peg.1691"/>
<dbReference type="Proteomes" id="UP000054404">
    <property type="component" value="Unassembled WGS sequence"/>
</dbReference>
<dbReference type="STRING" id="59561.AQZ59_01701"/>
<feature type="compositionally biased region" description="Basic and acidic residues" evidence="3">
    <location>
        <begin position="128"/>
        <end position="142"/>
    </location>
</feature>
<reference evidence="4 6" key="1">
    <citation type="submission" date="2015-11" db="EMBL/GenBank/DDBJ databases">
        <title>Draft Genome Sequence of the Type Strain Trueperella bernardiae LCDC 89-0504T, Isolated from Blood Culture.</title>
        <authorList>
            <person name="Bernier A.-M."/>
            <person name="Bernard K."/>
        </authorList>
    </citation>
    <scope>NUCLEOTIDE SEQUENCE [LARGE SCALE GENOMIC DNA]</scope>
    <source>
        <strain evidence="4 6">LCDC 89-0504</strain>
    </source>
</reference>
<proteinExistence type="predicted"/>
<dbReference type="InterPro" id="IPR012340">
    <property type="entry name" value="NA-bd_OB-fold"/>
</dbReference>
<evidence type="ECO:0000256" key="3">
    <source>
        <dbReference type="SAM" id="MobiDB-lite"/>
    </source>
</evidence>
<dbReference type="Proteomes" id="UP001225576">
    <property type="component" value="Unassembled WGS sequence"/>
</dbReference>
<evidence type="ECO:0000313" key="5">
    <source>
        <dbReference type="EMBL" id="MDK8602716.1"/>
    </source>
</evidence>
<dbReference type="OrthoDB" id="4427276at2"/>
<dbReference type="EMBL" id="LNIZ01000010">
    <property type="protein sequence ID" value="KTF03451.1"/>
    <property type="molecule type" value="Genomic_DNA"/>
</dbReference>
<comment type="caution">
    <text evidence="4">The sequence shown here is derived from an EMBL/GenBank/DDBJ whole genome shotgun (WGS) entry which is preliminary data.</text>
</comment>
<sequence length="195" mass="21009">MNDTIVTIRGWVGGVPRHYDPEGNEAMPVTFLNVGVTPRYYSRVHSEYKEGVTTWYSVRCYGRLAKNAAGCLSKGTPVLVRGRLSQREWVDASGVVHSSFDVNADSIGVEISTGVANYVKVLKNPPGDMRDDRWRTEPKGEGAEGEAGADGEMGGSEPGADVVDIAGLDQDAFEADDVDADDAALEAELEEDELV</sequence>
<dbReference type="Pfam" id="PF00436">
    <property type="entry name" value="SSB"/>
    <property type="match status" value="1"/>
</dbReference>
<dbReference type="PROSITE" id="PS50935">
    <property type="entry name" value="SSB"/>
    <property type="match status" value="1"/>
</dbReference>
<evidence type="ECO:0000313" key="6">
    <source>
        <dbReference type="Proteomes" id="UP000054404"/>
    </source>
</evidence>
<dbReference type="InterPro" id="IPR000424">
    <property type="entry name" value="Primosome_PriB/ssb"/>
</dbReference>
<feature type="region of interest" description="Disordered" evidence="3">
    <location>
        <begin position="126"/>
        <end position="195"/>
    </location>
</feature>
<dbReference type="AlphaFoldDB" id="A0A0W1KHB7"/>
<keyword evidence="6" id="KW-1185">Reference proteome</keyword>
<accession>A0A0W1KHB7</accession>
<dbReference type="GO" id="GO:0003697">
    <property type="term" value="F:single-stranded DNA binding"/>
    <property type="evidence" value="ECO:0007669"/>
    <property type="project" value="InterPro"/>
</dbReference>
<protein>
    <submittedName>
        <fullName evidence="4 5">Single-stranded DNA-binding protein</fullName>
    </submittedName>
</protein>
<evidence type="ECO:0000256" key="1">
    <source>
        <dbReference type="ARBA" id="ARBA00023125"/>
    </source>
</evidence>
<evidence type="ECO:0000256" key="2">
    <source>
        <dbReference type="PROSITE-ProRule" id="PRU00252"/>
    </source>
</evidence>
<name>A0A0W1KHB7_9ACTO</name>
<keyword evidence="1 2" id="KW-0238">DNA-binding</keyword>
<reference evidence="5" key="2">
    <citation type="submission" date="2023-05" db="EMBL/GenBank/DDBJ databases">
        <title>Genomic Catalog of Human Bladder Bacteria.</title>
        <authorList>
            <person name="Du J."/>
        </authorList>
    </citation>
    <scope>NUCLEOTIDE SEQUENCE</scope>
    <source>
        <strain evidence="5">UMB1304A</strain>
    </source>
</reference>
<dbReference type="RefSeq" id="WP_062614209.1">
    <property type="nucleotide sequence ID" value="NZ_CALTZF010000013.1"/>
</dbReference>
<dbReference type="Gene3D" id="2.40.50.140">
    <property type="entry name" value="Nucleic acid-binding proteins"/>
    <property type="match status" value="1"/>
</dbReference>
<feature type="compositionally biased region" description="Acidic residues" evidence="3">
    <location>
        <begin position="171"/>
        <end position="195"/>
    </location>
</feature>